<protein>
    <submittedName>
        <fullName evidence="5">Putative TetR family transcriptional regulator</fullName>
    </submittedName>
</protein>
<organism evidence="5 6">
    <name type="scientific">Rhodococcus opacus (strain B4)</name>
    <dbReference type="NCBI Taxonomy" id="632772"/>
    <lineage>
        <taxon>Bacteria</taxon>
        <taxon>Bacillati</taxon>
        <taxon>Actinomycetota</taxon>
        <taxon>Actinomycetes</taxon>
        <taxon>Mycobacteriales</taxon>
        <taxon>Nocardiaceae</taxon>
        <taxon>Rhodococcus</taxon>
    </lineage>
</organism>
<dbReference type="PROSITE" id="PS50977">
    <property type="entry name" value="HTH_TETR_2"/>
    <property type="match status" value="1"/>
</dbReference>
<dbReference type="PANTHER" id="PTHR30055:SF226">
    <property type="entry name" value="HTH-TYPE TRANSCRIPTIONAL REGULATOR PKSA"/>
    <property type="match status" value="1"/>
</dbReference>
<dbReference type="EMBL" id="AP011115">
    <property type="protein sequence ID" value="BAH53391.1"/>
    <property type="molecule type" value="Genomic_DNA"/>
</dbReference>
<dbReference type="Gene3D" id="1.10.10.60">
    <property type="entry name" value="Homeodomain-like"/>
    <property type="match status" value="1"/>
</dbReference>
<dbReference type="GO" id="GO:0003700">
    <property type="term" value="F:DNA-binding transcription factor activity"/>
    <property type="evidence" value="ECO:0007669"/>
    <property type="project" value="TreeGrafter"/>
</dbReference>
<name>C1ATX7_RHOOB</name>
<dbReference type="Pfam" id="PF00440">
    <property type="entry name" value="TetR_N"/>
    <property type="match status" value="1"/>
</dbReference>
<accession>C1ATX7</accession>
<keyword evidence="1 2" id="KW-0238">DNA-binding</keyword>
<evidence type="ECO:0000259" key="4">
    <source>
        <dbReference type="PROSITE" id="PS50977"/>
    </source>
</evidence>
<proteinExistence type="predicted"/>
<evidence type="ECO:0000313" key="5">
    <source>
        <dbReference type="EMBL" id="BAH53391.1"/>
    </source>
</evidence>
<feature type="domain" description="HTH tetR-type" evidence="4">
    <location>
        <begin position="20"/>
        <end position="80"/>
    </location>
</feature>
<dbReference type="Proteomes" id="UP000002212">
    <property type="component" value="Chromosome"/>
</dbReference>
<feature type="DNA-binding region" description="H-T-H motif" evidence="2">
    <location>
        <begin position="43"/>
        <end position="62"/>
    </location>
</feature>
<dbReference type="STRING" id="632772.ROP_51440"/>
<sequence length="232" mass="24959">MVGQRQERAVQMSEQDPRRQRSRARLLDAATTLLAKGGTDAVTIDAVTKLAKVARATLYRHFDNGTELVAAAFGRLIPPAPTVLADGDLRDRLVELMVSQASLIESAPMNVTAMCWLGMGPALDDYSSADAVDADKPELRTLRQTIVAQYRAAFDQVFGTPEAAERLGEFDYDLALAQLIGPLVFTRLATLTPLGRAACEQIVDDFLAARDAQVEAGAGPPALREIPPAQAL</sequence>
<dbReference type="PANTHER" id="PTHR30055">
    <property type="entry name" value="HTH-TYPE TRANSCRIPTIONAL REGULATOR RUTR"/>
    <property type="match status" value="1"/>
</dbReference>
<dbReference type="HOGENOM" id="CLU_093815_0_0_11"/>
<dbReference type="SUPFAM" id="SSF48498">
    <property type="entry name" value="Tetracyclin repressor-like, C-terminal domain"/>
    <property type="match status" value="1"/>
</dbReference>
<dbReference type="SUPFAM" id="SSF46689">
    <property type="entry name" value="Homeodomain-like"/>
    <property type="match status" value="1"/>
</dbReference>
<reference evidence="5 6" key="1">
    <citation type="submission" date="2009-03" db="EMBL/GenBank/DDBJ databases">
        <title>Comparison of the complete genome sequences of Rhodococcus erythropolis PR4 and Rhodococcus opacus B4.</title>
        <authorList>
            <person name="Takarada H."/>
            <person name="Sekine M."/>
            <person name="Hosoyama A."/>
            <person name="Yamada R."/>
            <person name="Fujisawa T."/>
            <person name="Omata S."/>
            <person name="Shimizu A."/>
            <person name="Tsukatani N."/>
            <person name="Tanikawa S."/>
            <person name="Fujita N."/>
            <person name="Harayama S."/>
        </authorList>
    </citation>
    <scope>NUCLEOTIDE SEQUENCE [LARGE SCALE GENOMIC DNA]</scope>
    <source>
        <strain evidence="5 6">B4</strain>
    </source>
</reference>
<dbReference type="InterPro" id="IPR001647">
    <property type="entry name" value="HTH_TetR"/>
</dbReference>
<feature type="region of interest" description="Disordered" evidence="3">
    <location>
        <begin position="1"/>
        <end position="22"/>
    </location>
</feature>
<dbReference type="PATRIC" id="fig|632772.20.peg.5370"/>
<gene>
    <name evidence="5" type="ordered locus">ROP_51440</name>
</gene>
<dbReference type="GO" id="GO:0000976">
    <property type="term" value="F:transcription cis-regulatory region binding"/>
    <property type="evidence" value="ECO:0007669"/>
    <property type="project" value="TreeGrafter"/>
</dbReference>
<evidence type="ECO:0000313" key="6">
    <source>
        <dbReference type="Proteomes" id="UP000002212"/>
    </source>
</evidence>
<dbReference type="InterPro" id="IPR036271">
    <property type="entry name" value="Tet_transcr_reg_TetR-rel_C_sf"/>
</dbReference>
<dbReference type="PRINTS" id="PR00455">
    <property type="entry name" value="HTHTETR"/>
</dbReference>
<dbReference type="InterPro" id="IPR050109">
    <property type="entry name" value="HTH-type_TetR-like_transc_reg"/>
</dbReference>
<evidence type="ECO:0000256" key="1">
    <source>
        <dbReference type="ARBA" id="ARBA00023125"/>
    </source>
</evidence>
<evidence type="ECO:0000256" key="2">
    <source>
        <dbReference type="PROSITE-ProRule" id="PRU00335"/>
    </source>
</evidence>
<dbReference type="InterPro" id="IPR009057">
    <property type="entry name" value="Homeodomain-like_sf"/>
</dbReference>
<dbReference type="Gene3D" id="1.10.357.10">
    <property type="entry name" value="Tetracycline Repressor, domain 2"/>
    <property type="match status" value="1"/>
</dbReference>
<dbReference type="AlphaFoldDB" id="C1ATX7"/>
<evidence type="ECO:0000256" key="3">
    <source>
        <dbReference type="SAM" id="MobiDB-lite"/>
    </source>
</evidence>
<dbReference type="KEGG" id="rop:ROP_51440"/>